<keyword evidence="1" id="KW-0732">Signal</keyword>
<evidence type="ECO:0000256" key="1">
    <source>
        <dbReference type="SAM" id="SignalP"/>
    </source>
</evidence>
<name>A0A5R8K7J9_9BACT</name>
<protein>
    <submittedName>
        <fullName evidence="2">Lipid A deacylase LpxR family protein</fullName>
    </submittedName>
</protein>
<dbReference type="EMBL" id="VAUV01000027">
    <property type="protein sequence ID" value="TLD68331.1"/>
    <property type="molecule type" value="Genomic_DNA"/>
</dbReference>
<reference evidence="2 3" key="1">
    <citation type="submission" date="2019-05" db="EMBL/GenBank/DDBJ databases">
        <title>Verrucobacter flavum gen. nov., sp. nov. a new member of the family Verrucomicrobiaceae.</title>
        <authorList>
            <person name="Szuroczki S."/>
            <person name="Abbaszade G."/>
            <person name="Szabo A."/>
            <person name="Felfoldi T."/>
            <person name="Schumann P."/>
            <person name="Boka K."/>
            <person name="Keki Z."/>
            <person name="Toumi M."/>
            <person name="Toth E."/>
        </authorList>
    </citation>
    <scope>NUCLEOTIDE SEQUENCE [LARGE SCALE GENOMIC DNA]</scope>
    <source>
        <strain evidence="2 3">MG-N-17</strain>
    </source>
</reference>
<dbReference type="OrthoDB" id="9776275at2"/>
<dbReference type="InterPro" id="IPR018707">
    <property type="entry name" value="LpxR"/>
</dbReference>
<gene>
    <name evidence="2" type="ORF">FEM03_23295</name>
</gene>
<feature type="chain" id="PRO_5024403384" evidence="1">
    <location>
        <begin position="21"/>
        <end position="355"/>
    </location>
</feature>
<evidence type="ECO:0000313" key="2">
    <source>
        <dbReference type="EMBL" id="TLD68331.1"/>
    </source>
</evidence>
<dbReference type="RefSeq" id="WP_138088723.1">
    <property type="nucleotide sequence ID" value="NZ_VAUV01000027.1"/>
</dbReference>
<comment type="caution">
    <text evidence="2">The sequence shown here is derived from an EMBL/GenBank/DDBJ whole genome shotgun (WGS) entry which is preliminary data.</text>
</comment>
<evidence type="ECO:0000313" key="3">
    <source>
        <dbReference type="Proteomes" id="UP000306196"/>
    </source>
</evidence>
<dbReference type="AlphaFoldDB" id="A0A5R8K7J9"/>
<dbReference type="Pfam" id="PF09982">
    <property type="entry name" value="LpxR"/>
    <property type="match status" value="1"/>
</dbReference>
<dbReference type="Gene3D" id="2.40.128.140">
    <property type="entry name" value="Outer membrane protein"/>
    <property type="match status" value="1"/>
</dbReference>
<organism evidence="2 3">
    <name type="scientific">Phragmitibacter flavus</name>
    <dbReference type="NCBI Taxonomy" id="2576071"/>
    <lineage>
        <taxon>Bacteria</taxon>
        <taxon>Pseudomonadati</taxon>
        <taxon>Verrucomicrobiota</taxon>
        <taxon>Verrucomicrobiia</taxon>
        <taxon>Verrucomicrobiales</taxon>
        <taxon>Verrucomicrobiaceae</taxon>
        <taxon>Phragmitibacter</taxon>
    </lineage>
</organism>
<dbReference type="Proteomes" id="UP000306196">
    <property type="component" value="Unassembled WGS sequence"/>
</dbReference>
<feature type="signal peptide" evidence="1">
    <location>
        <begin position="1"/>
        <end position="20"/>
    </location>
</feature>
<proteinExistence type="predicted"/>
<sequence>MKLQLAALLLSLGLVNLASGQNTAPAPAASQEPVETSVPRFGVISFYFENDLFADTDQQYTNGARITITSPKLDSFADDANVGRFVGGFDEIPWIGEPGYERNVAISLGQNMYTPSDTVSEDLVRDDRPYAGWLYGGIGLVWKNEKVRNTFIINIGVVGPWSFAEETQRLVHEARDIPMPNGWNNQLDNELGVVLAYERMWRLRKFDQGGIDWDVLPYAGAELGNVAINARVGAEFRLGYNLPDDFGTAAINAAAVASTPVESDHTAKRWHSNMGFHLFTRIEGRAVARDIFLDGNTFEDSHSVDKEHFVADAVFGASLNWRNTKLTYAYIYRTKEFKQQEDEQVFGSMTLTVNF</sequence>
<accession>A0A5R8K7J9</accession>
<keyword evidence="3" id="KW-1185">Reference proteome</keyword>
<dbReference type="InterPro" id="IPR037107">
    <property type="entry name" value="Put_OMP_sf"/>
</dbReference>